<dbReference type="Pfam" id="PF00581">
    <property type="entry name" value="Rhodanese"/>
    <property type="match status" value="1"/>
</dbReference>
<dbReference type="InterPro" id="IPR036873">
    <property type="entry name" value="Rhodanese-like_dom_sf"/>
</dbReference>
<feature type="chain" id="PRO_5038983394" evidence="1">
    <location>
        <begin position="27"/>
        <end position="125"/>
    </location>
</feature>
<feature type="signal peptide" evidence="1">
    <location>
        <begin position="1"/>
        <end position="26"/>
    </location>
</feature>
<evidence type="ECO:0000259" key="2">
    <source>
        <dbReference type="PROSITE" id="PS50206"/>
    </source>
</evidence>
<dbReference type="InterPro" id="IPR052367">
    <property type="entry name" value="Thiosulfate_ST/Rhodanese-like"/>
</dbReference>
<sequence length="125" mass="12585">MRSKTRLFAAAAVAAVIGLTAACSGAQSTEAPAQNAAATIVDVRTASEYAEGHLQGAINIDVQGSDFAQRIESLDTGAAYRVYCRSGNRSAQAAAAMKQAGLTKVEDLGGISQAASATGLPVVKG</sequence>
<keyword evidence="4" id="KW-1185">Reference proteome</keyword>
<comment type="caution">
    <text evidence="3">The sequence shown here is derived from an EMBL/GenBank/DDBJ whole genome shotgun (WGS) entry which is preliminary data.</text>
</comment>
<gene>
    <name evidence="3" type="ORF">FB389_1318</name>
</gene>
<dbReference type="RefSeq" id="WP_246043557.1">
    <property type="nucleotide sequence ID" value="NZ_BAAATB010000002.1"/>
</dbReference>
<dbReference type="AlphaFoldDB" id="A0A542SPT6"/>
<dbReference type="EMBL" id="VFNV01000001">
    <property type="protein sequence ID" value="TQK76633.1"/>
    <property type="molecule type" value="Genomic_DNA"/>
</dbReference>
<accession>A0A542SPT6</accession>
<name>A0A542SPT6_9MICO</name>
<dbReference type="PROSITE" id="PS51257">
    <property type="entry name" value="PROKAR_LIPOPROTEIN"/>
    <property type="match status" value="1"/>
</dbReference>
<dbReference type="SUPFAM" id="SSF52821">
    <property type="entry name" value="Rhodanese/Cell cycle control phosphatase"/>
    <property type="match status" value="1"/>
</dbReference>
<dbReference type="CDD" id="cd00158">
    <property type="entry name" value="RHOD"/>
    <property type="match status" value="1"/>
</dbReference>
<evidence type="ECO:0000313" key="4">
    <source>
        <dbReference type="Proteomes" id="UP000316181"/>
    </source>
</evidence>
<dbReference type="Gene3D" id="3.40.250.10">
    <property type="entry name" value="Rhodanese-like domain"/>
    <property type="match status" value="1"/>
</dbReference>
<evidence type="ECO:0000313" key="3">
    <source>
        <dbReference type="EMBL" id="TQK76633.1"/>
    </source>
</evidence>
<feature type="domain" description="Rhodanese" evidence="2">
    <location>
        <begin position="34"/>
        <end position="123"/>
    </location>
</feature>
<dbReference type="PANTHER" id="PTHR45431">
    <property type="entry name" value="RHODANESE-LIKE DOMAIN-CONTAINING PROTEIN 15, CHLOROPLASTIC"/>
    <property type="match status" value="1"/>
</dbReference>
<dbReference type="Proteomes" id="UP000316181">
    <property type="component" value="Unassembled WGS sequence"/>
</dbReference>
<dbReference type="SMART" id="SM00450">
    <property type="entry name" value="RHOD"/>
    <property type="match status" value="1"/>
</dbReference>
<organism evidence="3 4">
    <name type="scientific">Rarobacter incanus</name>
    <dbReference type="NCBI Taxonomy" id="153494"/>
    <lineage>
        <taxon>Bacteria</taxon>
        <taxon>Bacillati</taxon>
        <taxon>Actinomycetota</taxon>
        <taxon>Actinomycetes</taxon>
        <taxon>Micrococcales</taxon>
        <taxon>Rarobacteraceae</taxon>
        <taxon>Rarobacter</taxon>
    </lineage>
</organism>
<dbReference type="InterPro" id="IPR001763">
    <property type="entry name" value="Rhodanese-like_dom"/>
</dbReference>
<dbReference type="GO" id="GO:0016740">
    <property type="term" value="F:transferase activity"/>
    <property type="evidence" value="ECO:0007669"/>
    <property type="project" value="UniProtKB-KW"/>
</dbReference>
<keyword evidence="3" id="KW-0808">Transferase</keyword>
<dbReference type="PANTHER" id="PTHR45431:SF3">
    <property type="entry name" value="RHODANESE-LIKE DOMAIN-CONTAINING PROTEIN 15, CHLOROPLASTIC"/>
    <property type="match status" value="1"/>
</dbReference>
<dbReference type="PROSITE" id="PS50206">
    <property type="entry name" value="RHODANESE_3"/>
    <property type="match status" value="1"/>
</dbReference>
<protein>
    <submittedName>
        <fullName evidence="3">Rhodanese-related sulfurtransferase</fullName>
    </submittedName>
</protein>
<keyword evidence="1" id="KW-0732">Signal</keyword>
<evidence type="ECO:0000256" key="1">
    <source>
        <dbReference type="SAM" id="SignalP"/>
    </source>
</evidence>
<proteinExistence type="predicted"/>
<reference evidence="3 4" key="1">
    <citation type="submission" date="2019-06" db="EMBL/GenBank/DDBJ databases">
        <title>Sequencing the genomes of 1000 actinobacteria strains.</title>
        <authorList>
            <person name="Klenk H.-P."/>
        </authorList>
    </citation>
    <scope>NUCLEOTIDE SEQUENCE [LARGE SCALE GENOMIC DNA]</scope>
    <source>
        <strain evidence="3 4">DSM 10596</strain>
    </source>
</reference>